<protein>
    <submittedName>
        <fullName evidence="1">Ubiquinone biosynthesis protein UbiJ</fullName>
    </submittedName>
</protein>
<dbReference type="PANTHER" id="PTHR38693">
    <property type="entry name" value="UBIQUINONE BIOSYNTHESIS PROTEIN UBIJ"/>
    <property type="match status" value="1"/>
</dbReference>
<evidence type="ECO:0000313" key="2">
    <source>
        <dbReference type="Proteomes" id="UP000185062"/>
    </source>
</evidence>
<keyword evidence="1" id="KW-0830">Ubiquinone</keyword>
<dbReference type="GO" id="GO:0006744">
    <property type="term" value="P:ubiquinone biosynthetic process"/>
    <property type="evidence" value="ECO:0007669"/>
    <property type="project" value="InterPro"/>
</dbReference>
<evidence type="ECO:0000313" key="1">
    <source>
        <dbReference type="EMBL" id="SIO32510.1"/>
    </source>
</evidence>
<proteinExistence type="predicted"/>
<dbReference type="EMBL" id="FSRO01000001">
    <property type="protein sequence ID" value="SIO32510.1"/>
    <property type="molecule type" value="Genomic_DNA"/>
</dbReference>
<dbReference type="AlphaFoldDB" id="A0A1N6IKE4"/>
<accession>A0A1N6IKE4</accession>
<reference evidence="1 2" key="1">
    <citation type="submission" date="2016-12" db="EMBL/GenBank/DDBJ databases">
        <authorList>
            <person name="Song W.-J."/>
            <person name="Kurnit D.M."/>
        </authorList>
    </citation>
    <scope>NUCLEOTIDE SEQUENCE [LARGE SCALE GENOMIC DNA]</scope>
    <source>
        <strain evidence="1 2">ATCC 49181</strain>
    </source>
</reference>
<gene>
    <name evidence="1" type="ORF">SAMN02743940_1881</name>
</gene>
<dbReference type="Proteomes" id="UP000185062">
    <property type="component" value="Unassembled WGS sequence"/>
</dbReference>
<sequence length="190" mass="21545">MLTSIVVSPINHALRGESWACKRLQSYVGKTARVRIFPFLDFNFIVQPDCELAHTKNSIIADTTLTLTAGLIPRLLMNDEDAFHSIIISGDNDFATALLDIGKNLRWNAEQDLSKIVGDIPAHRITRTGKQVIHWHAGSIHNLTQTLVEYWVEEQPMLTKSIYIKDFAQEISKLQGDVHQLEDRIKKLSK</sequence>
<organism evidence="1 2">
    <name type="scientific">Nitrosomonas cryotolerans ATCC 49181</name>
    <dbReference type="NCBI Taxonomy" id="1131553"/>
    <lineage>
        <taxon>Bacteria</taxon>
        <taxon>Pseudomonadati</taxon>
        <taxon>Pseudomonadota</taxon>
        <taxon>Betaproteobacteria</taxon>
        <taxon>Nitrosomonadales</taxon>
        <taxon>Nitrosomonadaceae</taxon>
        <taxon>Nitrosomonas</taxon>
    </lineage>
</organism>
<dbReference type="RefSeq" id="WP_028462086.1">
    <property type="nucleotide sequence ID" value="NZ_FSRO01000001.1"/>
</dbReference>
<dbReference type="eggNOG" id="COG3165">
    <property type="taxonomic scope" value="Bacteria"/>
</dbReference>
<dbReference type="PANTHER" id="PTHR38693:SF1">
    <property type="entry name" value="UBIQUINONE BIOSYNTHESIS ACCESSORY FACTOR UBIJ"/>
    <property type="match status" value="1"/>
</dbReference>
<dbReference type="STRING" id="44575.SAMN05216419_10352"/>
<name>A0A1N6IKE4_9PROT</name>
<dbReference type="InterPro" id="IPR038989">
    <property type="entry name" value="UbiJ"/>
</dbReference>
<keyword evidence="2" id="KW-1185">Reference proteome</keyword>